<dbReference type="PROSITE" id="PS50249">
    <property type="entry name" value="MPN"/>
    <property type="match status" value="1"/>
</dbReference>
<evidence type="ECO:0000259" key="7">
    <source>
        <dbReference type="PROSITE" id="PS50249"/>
    </source>
</evidence>
<evidence type="ECO:0000256" key="5">
    <source>
        <dbReference type="ARBA" id="ARBA00023049"/>
    </source>
</evidence>
<dbReference type="SUPFAM" id="SSF102712">
    <property type="entry name" value="JAB1/MPN domain"/>
    <property type="match status" value="1"/>
</dbReference>
<comment type="similarity">
    <text evidence="6">Belongs to the UPF0758 family.</text>
</comment>
<evidence type="ECO:0000256" key="6">
    <source>
        <dbReference type="RuleBase" id="RU003797"/>
    </source>
</evidence>
<dbReference type="PANTHER" id="PTHR30471">
    <property type="entry name" value="DNA REPAIR PROTEIN RADC"/>
    <property type="match status" value="1"/>
</dbReference>
<evidence type="ECO:0000256" key="2">
    <source>
        <dbReference type="ARBA" id="ARBA00022723"/>
    </source>
</evidence>
<dbReference type="GO" id="GO:0046872">
    <property type="term" value="F:metal ion binding"/>
    <property type="evidence" value="ECO:0007669"/>
    <property type="project" value="UniProtKB-KW"/>
</dbReference>
<dbReference type="NCBIfam" id="NF000642">
    <property type="entry name" value="PRK00024.1"/>
    <property type="match status" value="1"/>
</dbReference>
<dbReference type="InterPro" id="IPR010994">
    <property type="entry name" value="RuvA_2-like"/>
</dbReference>
<keyword evidence="1" id="KW-0645">Protease</keyword>
<accession>A0A142BVI1</accession>
<dbReference type="Pfam" id="PF04002">
    <property type="entry name" value="RadC"/>
    <property type="match status" value="1"/>
</dbReference>
<feature type="domain" description="MPN" evidence="7">
    <location>
        <begin position="103"/>
        <end position="225"/>
    </location>
</feature>
<dbReference type="Gene3D" id="1.10.150.20">
    <property type="entry name" value="5' to 3' exonuclease, C-terminal subdomain"/>
    <property type="match status" value="1"/>
</dbReference>
<dbReference type="SUPFAM" id="SSF47781">
    <property type="entry name" value="RuvA domain 2-like"/>
    <property type="match status" value="1"/>
</dbReference>
<dbReference type="InterPro" id="IPR020891">
    <property type="entry name" value="UPF0758_CS"/>
</dbReference>
<dbReference type="GO" id="GO:0006508">
    <property type="term" value="P:proteolysis"/>
    <property type="evidence" value="ECO:0007669"/>
    <property type="project" value="UniProtKB-KW"/>
</dbReference>
<keyword evidence="3" id="KW-0378">Hydrolase</keyword>
<dbReference type="InterPro" id="IPR037518">
    <property type="entry name" value="MPN"/>
</dbReference>
<dbReference type="GO" id="GO:0008237">
    <property type="term" value="F:metallopeptidase activity"/>
    <property type="evidence" value="ECO:0007669"/>
    <property type="project" value="UniProtKB-KW"/>
</dbReference>
<sequence>MNTSRIEYPQERPRERLLKHGPKVLSTPELLAIILGTGPKGDNVINFCHSLLLQFGGIRALLNASSEELFDIKGLGQAKISQLQALKELSVRSLEEPLRASNILNQSSIVKQYCIHQLGHLEIEHCYALFLNKAFQLIHTEPIAKGTIDQAQIYPRELVRTALRFHAAYVILAHNHPSGSIEPSVADLQLTEHLGEALALLDIKLLDHLIIAKGKALSLAEAGHL</sequence>
<dbReference type="Gene3D" id="3.40.140.10">
    <property type="entry name" value="Cytidine Deaminase, domain 2"/>
    <property type="match status" value="1"/>
</dbReference>
<keyword evidence="2" id="KW-0479">Metal-binding</keyword>
<name>A0A142BVI1_9BACT</name>
<evidence type="ECO:0000313" key="8">
    <source>
        <dbReference type="EMBL" id="AMP42119.1"/>
    </source>
</evidence>
<dbReference type="PROSITE" id="PS01302">
    <property type="entry name" value="UPF0758"/>
    <property type="match status" value="1"/>
</dbReference>
<keyword evidence="4" id="KW-0862">Zinc</keyword>
<evidence type="ECO:0000256" key="4">
    <source>
        <dbReference type="ARBA" id="ARBA00022833"/>
    </source>
</evidence>
<dbReference type="Pfam" id="PF20582">
    <property type="entry name" value="UPF0758_N"/>
    <property type="match status" value="1"/>
</dbReference>
<dbReference type="InterPro" id="IPR025657">
    <property type="entry name" value="RadC_JAB"/>
</dbReference>
<protein>
    <recommendedName>
        <fullName evidence="7">MPN domain-containing protein</fullName>
    </recommendedName>
</protein>
<evidence type="ECO:0000256" key="3">
    <source>
        <dbReference type="ARBA" id="ARBA00022801"/>
    </source>
</evidence>
<dbReference type="NCBIfam" id="TIGR00608">
    <property type="entry name" value="radc"/>
    <property type="match status" value="1"/>
</dbReference>
<dbReference type="AlphaFoldDB" id="A0A142BVI1"/>
<dbReference type="EMBL" id="KU736866">
    <property type="protein sequence ID" value="AMP42119.1"/>
    <property type="molecule type" value="Genomic_DNA"/>
</dbReference>
<evidence type="ECO:0000256" key="1">
    <source>
        <dbReference type="ARBA" id="ARBA00022670"/>
    </source>
</evidence>
<reference evidence="8" key="1">
    <citation type="journal article" date="2016" name="Appl. Environ. Microbiol.">
        <title>Diversity of the Tetracycline Mobilome within a Chinese Pig Manure Sample.</title>
        <authorList>
            <person name="Leclercq S.O."/>
            <person name="Wang C."/>
            <person name="Zhu Y."/>
            <person name="Wu H."/>
            <person name="Du X."/>
            <person name="Liu Z."/>
            <person name="Feng J."/>
        </authorList>
    </citation>
    <scope>NUCLEOTIDE SEQUENCE</scope>
</reference>
<keyword evidence="5" id="KW-0482">Metalloprotease</keyword>
<dbReference type="InterPro" id="IPR046778">
    <property type="entry name" value="UPF0758_N"/>
</dbReference>
<reference evidence="8" key="2">
    <citation type="submission" date="2016-02" db="EMBL/GenBank/DDBJ databases">
        <authorList>
            <person name="Wen L."/>
            <person name="He K."/>
            <person name="Yang H."/>
        </authorList>
    </citation>
    <scope>NUCLEOTIDE SEQUENCE</scope>
</reference>
<dbReference type="CDD" id="cd08071">
    <property type="entry name" value="MPN_DUF2466"/>
    <property type="match status" value="1"/>
</dbReference>
<dbReference type="PANTHER" id="PTHR30471:SF3">
    <property type="entry name" value="UPF0758 PROTEIN YEES-RELATED"/>
    <property type="match status" value="1"/>
</dbReference>
<organism evidence="8">
    <name type="scientific">uncultured bacterium IN-01</name>
    <dbReference type="NCBI Taxonomy" id="1805579"/>
    <lineage>
        <taxon>Bacteria</taxon>
        <taxon>environmental samples</taxon>
    </lineage>
</organism>
<dbReference type="InterPro" id="IPR001405">
    <property type="entry name" value="UPF0758"/>
</dbReference>
<proteinExistence type="inferred from homology"/>